<dbReference type="EMBL" id="JAYRBN010000065">
    <property type="protein sequence ID" value="KAL2737276.1"/>
    <property type="molecule type" value="Genomic_DNA"/>
</dbReference>
<name>A0ABD2BWW8_VESMC</name>
<dbReference type="AlphaFoldDB" id="A0ABD2BWW8"/>
<accession>A0ABD2BWW8</accession>
<feature type="non-terminal residue" evidence="1">
    <location>
        <position position="1"/>
    </location>
</feature>
<dbReference type="Proteomes" id="UP001607303">
    <property type="component" value="Unassembled WGS sequence"/>
</dbReference>
<comment type="caution">
    <text evidence="1">The sequence shown here is derived from an EMBL/GenBank/DDBJ whole genome shotgun (WGS) entry which is preliminary data.</text>
</comment>
<sequence length="1193" mass="139206">SKNYQLWWGPLHKRHIYIISNVHHQFIYQSITENTIFTRKCSQFVSSPRLKDIFADTIPSSINEQFTQVQYCITHIFEIMHYFFCFRIRVCTLGDFENLSRRVDFEIFADTTRGSIKEQSILGILGFEKQQQYRTSERLLQSLAQLCFGLRRGNIEIFADTIPSSINEKFTQVQYCITHIFEILIRVCTLGDFENLSRRVDFEIFADTIRGSIKQRLYNMGILGFAKQQQYRFSERLLQSLAQLCFGLRRGNLEIFADTIPCSINEKFTQVQYCITHIFEILIRVCTLGDFENLSRRVDFEIFADTIRGSIKQRLYNMGILGFAKQQQYRFSERLLQSLAQLCFGLRRGNLEIFADTIPCSINEKFTQVQYCITHIFEILIRVCTLGDFENLSRRVNFEIFADTIRGSIKQRLYNNKICEVGILGFAKQQQYRFSDRLLQSLAQLCFGLRRGNLEIFADTIPSSINEKFTQVQYCITHIFEILIRVCTLGDFENLSRRVDFEIFADTIRGSIKQRLYNNKICEVGILGFAKQQQYRTSDRLLQSLVQLCFGLRRGNLEIFADTTRASIKEELILGILGFSKQQQYRSSERLLQSLDQLCFGLRRGNLEILADTTRASIKEQLILGIHGFAKQQQYRTSDRLLQSLVQLCFGLRRGNLEIFADTTRASIKEQLIRIYNMGILGFSKQQQYRTSDRLLQSLDQLCFGLRRGNLEIFADTTRASIKEQLILGIHGFAKQQQYRSSERLLQSLDQLCFGLRRGNLEILADTTRASIKEQLILGIHGFAKQQQYRTSDRLLQSLVQLCFGLRRGNLEIFADTTRASIKEQLIRIYNILTRSLSKYNTVSFIFSKFCTTFFVSEFEFALSGTLKIYVEEWTSKFSRIPFVEVLSNVYTTTKFAKWGDGLERRQQYRSSERLLQSLAQLCFGLRRGNLEIFADTTRASIKEQLILGILGFAKQQQYRFSDRLLQSLAQLCFGLRRGNLEIFADTIPSTIYEEFTQVQYSITHIFEILYYFCSFRLRVRTFGDFENLSRRMDLKVFADAIRASIREQLIRIYNSLFDLRLNLRSGETASRDDNNIGPLSDFYTQLCFGLRRGNLEIFADTIPSNINEKLRVRTVGYFENLSRRRDLEIFTLSWDFDSLSPEVDLEIFALTGDFENLSLRVDLEIFPPLRVFDNLFPRVNLEILAESHLRKY</sequence>
<organism evidence="1 2">
    <name type="scientific">Vespula maculifrons</name>
    <name type="common">Eastern yellow jacket</name>
    <name type="synonym">Wasp</name>
    <dbReference type="NCBI Taxonomy" id="7453"/>
    <lineage>
        <taxon>Eukaryota</taxon>
        <taxon>Metazoa</taxon>
        <taxon>Ecdysozoa</taxon>
        <taxon>Arthropoda</taxon>
        <taxon>Hexapoda</taxon>
        <taxon>Insecta</taxon>
        <taxon>Pterygota</taxon>
        <taxon>Neoptera</taxon>
        <taxon>Endopterygota</taxon>
        <taxon>Hymenoptera</taxon>
        <taxon>Apocrita</taxon>
        <taxon>Aculeata</taxon>
        <taxon>Vespoidea</taxon>
        <taxon>Vespidae</taxon>
        <taxon>Vespinae</taxon>
        <taxon>Vespula</taxon>
    </lineage>
</organism>
<gene>
    <name evidence="1" type="ORF">V1477_012232</name>
</gene>
<keyword evidence="2" id="KW-1185">Reference proteome</keyword>
<protein>
    <submittedName>
        <fullName evidence="1">Uncharacterized protein</fullName>
    </submittedName>
</protein>
<evidence type="ECO:0000313" key="1">
    <source>
        <dbReference type="EMBL" id="KAL2737276.1"/>
    </source>
</evidence>
<evidence type="ECO:0000313" key="2">
    <source>
        <dbReference type="Proteomes" id="UP001607303"/>
    </source>
</evidence>
<proteinExistence type="predicted"/>
<reference evidence="1 2" key="1">
    <citation type="journal article" date="2024" name="Ann. Entomol. Soc. Am.">
        <title>Genomic analyses of the southern and eastern yellowjacket wasps (Hymenoptera: Vespidae) reveal evolutionary signatures of social life.</title>
        <authorList>
            <person name="Catto M.A."/>
            <person name="Caine P.B."/>
            <person name="Orr S.E."/>
            <person name="Hunt B.G."/>
            <person name="Goodisman M.A.D."/>
        </authorList>
    </citation>
    <scope>NUCLEOTIDE SEQUENCE [LARGE SCALE GENOMIC DNA]</scope>
    <source>
        <strain evidence="1">232</strain>
        <tissue evidence="1">Head and thorax</tissue>
    </source>
</reference>